<dbReference type="InterPro" id="IPR011791">
    <property type="entry name" value="CadR-PbrR"/>
</dbReference>
<dbReference type="PROSITE" id="PS50937">
    <property type="entry name" value="HTH_MERR_2"/>
    <property type="match status" value="1"/>
</dbReference>
<dbReference type="PANTHER" id="PTHR30204">
    <property type="entry name" value="REDOX-CYCLING DRUG-SENSING TRANSCRIPTIONAL ACTIVATOR SOXR"/>
    <property type="match status" value="1"/>
</dbReference>
<comment type="caution">
    <text evidence="3">The sequence shown here is derived from an EMBL/GenBank/DDBJ whole genome shotgun (WGS) entry which is preliminary data.</text>
</comment>
<reference evidence="3" key="1">
    <citation type="submission" date="2023-05" db="EMBL/GenBank/DDBJ databases">
        <title>Whole genome sequence of Commensalibacter sp.</title>
        <authorList>
            <person name="Charoenyingcharoen P."/>
            <person name="Yukphan P."/>
        </authorList>
    </citation>
    <scope>NUCLEOTIDE SEQUENCE</scope>
    <source>
        <strain evidence="3">TBRC 16381</strain>
    </source>
</reference>
<keyword evidence="1" id="KW-0238">DNA-binding</keyword>
<dbReference type="PRINTS" id="PR00040">
    <property type="entry name" value="HTHMERR"/>
</dbReference>
<evidence type="ECO:0000313" key="3">
    <source>
        <dbReference type="EMBL" id="MDI2090750.1"/>
    </source>
</evidence>
<dbReference type="InterPro" id="IPR047057">
    <property type="entry name" value="MerR_fam"/>
</dbReference>
<dbReference type="InterPro" id="IPR000551">
    <property type="entry name" value="MerR-type_HTH_dom"/>
</dbReference>
<gene>
    <name evidence="3" type="primary">cadR</name>
    <name evidence="3" type="ORF">QJV27_05015</name>
</gene>
<evidence type="ECO:0000256" key="1">
    <source>
        <dbReference type="ARBA" id="ARBA00023125"/>
    </source>
</evidence>
<dbReference type="RefSeq" id="WP_281447873.1">
    <property type="nucleotide sequence ID" value="NZ_JASBAO010000001.1"/>
</dbReference>
<dbReference type="SMART" id="SM00422">
    <property type="entry name" value="HTH_MERR"/>
    <property type="match status" value="1"/>
</dbReference>
<dbReference type="InterPro" id="IPR009061">
    <property type="entry name" value="DNA-bd_dom_put_sf"/>
</dbReference>
<dbReference type="Pfam" id="PF13411">
    <property type="entry name" value="MerR_1"/>
    <property type="match status" value="1"/>
</dbReference>
<evidence type="ECO:0000313" key="4">
    <source>
        <dbReference type="Proteomes" id="UP001431634"/>
    </source>
</evidence>
<organism evidence="3 4">
    <name type="scientific">Commensalibacter oyaizuii</name>
    <dbReference type="NCBI Taxonomy" id="3043873"/>
    <lineage>
        <taxon>Bacteria</taxon>
        <taxon>Pseudomonadati</taxon>
        <taxon>Pseudomonadota</taxon>
        <taxon>Alphaproteobacteria</taxon>
        <taxon>Acetobacterales</taxon>
        <taxon>Acetobacteraceae</taxon>
    </lineage>
</organism>
<accession>A0ABT6Q0X4</accession>
<keyword evidence="4" id="KW-1185">Reference proteome</keyword>
<dbReference type="Gene3D" id="1.10.1660.10">
    <property type="match status" value="1"/>
</dbReference>
<dbReference type="Proteomes" id="UP001431634">
    <property type="component" value="Unassembled WGS sequence"/>
</dbReference>
<proteinExistence type="predicted"/>
<dbReference type="CDD" id="cd04784">
    <property type="entry name" value="HTH_CadR-PbrR"/>
    <property type="match status" value="1"/>
</dbReference>
<dbReference type="EMBL" id="JASBAO010000001">
    <property type="protein sequence ID" value="MDI2090750.1"/>
    <property type="molecule type" value="Genomic_DNA"/>
</dbReference>
<dbReference type="SUPFAM" id="SSF46955">
    <property type="entry name" value="Putative DNA-binding domain"/>
    <property type="match status" value="1"/>
</dbReference>
<sequence length="157" mass="18432">MKEKQIMKIGEIAKKAGCQVETIRYYEKEGLLQKPLRDHVNNYRYYDQSHLERLIFIRRCRALNMTLEEIHALLQAREEGHKNCGQIDGIIRDHLIHVQQRIKELLALEKQLRQLNKNCNADRSVDNCGILHTLEQPLTEDIENALSTKDLNKVHSH</sequence>
<dbReference type="PANTHER" id="PTHR30204:SF92">
    <property type="entry name" value="HTH-TYPE TRANSCRIPTIONAL REGULATOR ZNTR"/>
    <property type="match status" value="1"/>
</dbReference>
<dbReference type="NCBIfam" id="TIGR02047">
    <property type="entry name" value="CadR-PbrR"/>
    <property type="match status" value="1"/>
</dbReference>
<evidence type="ECO:0000259" key="2">
    <source>
        <dbReference type="PROSITE" id="PS50937"/>
    </source>
</evidence>
<name>A0ABT6Q0X4_9PROT</name>
<protein>
    <submittedName>
        <fullName evidence="3">Cd(II)/Pb(II)-responsive transcriptional regulator</fullName>
    </submittedName>
</protein>
<feature type="domain" description="HTH merR-type" evidence="2">
    <location>
        <begin position="6"/>
        <end position="76"/>
    </location>
</feature>